<protein>
    <submittedName>
        <fullName evidence="1">Uncharacterized protein</fullName>
    </submittedName>
</protein>
<dbReference type="Proteomes" id="UP000054007">
    <property type="component" value="Unassembled WGS sequence"/>
</dbReference>
<proteinExistence type="predicted"/>
<dbReference type="EMBL" id="KN880773">
    <property type="protein sequence ID" value="KIY62536.1"/>
    <property type="molecule type" value="Genomic_DNA"/>
</dbReference>
<evidence type="ECO:0000313" key="2">
    <source>
        <dbReference type="Proteomes" id="UP000054007"/>
    </source>
</evidence>
<accession>A0A0D7AZ28</accession>
<name>A0A0D7AZ28_9AGAR</name>
<dbReference type="AlphaFoldDB" id="A0A0D7AZ28"/>
<gene>
    <name evidence="1" type="ORF">CYLTODRAFT_173299</name>
</gene>
<keyword evidence="2" id="KW-1185">Reference proteome</keyword>
<organism evidence="1 2">
    <name type="scientific">Cylindrobasidium torrendii FP15055 ss-10</name>
    <dbReference type="NCBI Taxonomy" id="1314674"/>
    <lineage>
        <taxon>Eukaryota</taxon>
        <taxon>Fungi</taxon>
        <taxon>Dikarya</taxon>
        <taxon>Basidiomycota</taxon>
        <taxon>Agaricomycotina</taxon>
        <taxon>Agaricomycetes</taxon>
        <taxon>Agaricomycetidae</taxon>
        <taxon>Agaricales</taxon>
        <taxon>Marasmiineae</taxon>
        <taxon>Physalacriaceae</taxon>
        <taxon>Cylindrobasidium</taxon>
    </lineage>
</organism>
<sequence length="127" mass="14098">MLLYFCRPTPPPTLPNSRVCQRRTPPPPSSSPRCCCHCRPAAVVVADLPLSSSLPSRCCLRFSACLSFRLPPAAALPTNRSCIHSPLRHHPTYELASMSSALQSTRLYTAYVNYRLTSILLINDFSH</sequence>
<evidence type="ECO:0000313" key="1">
    <source>
        <dbReference type="EMBL" id="KIY62536.1"/>
    </source>
</evidence>
<reference evidence="1 2" key="1">
    <citation type="journal article" date="2015" name="Fungal Genet. Biol.">
        <title>Evolution of novel wood decay mechanisms in Agaricales revealed by the genome sequences of Fistulina hepatica and Cylindrobasidium torrendii.</title>
        <authorList>
            <person name="Floudas D."/>
            <person name="Held B.W."/>
            <person name="Riley R."/>
            <person name="Nagy L.G."/>
            <person name="Koehler G."/>
            <person name="Ransdell A.S."/>
            <person name="Younus H."/>
            <person name="Chow J."/>
            <person name="Chiniquy J."/>
            <person name="Lipzen A."/>
            <person name="Tritt A."/>
            <person name="Sun H."/>
            <person name="Haridas S."/>
            <person name="LaButti K."/>
            <person name="Ohm R.A."/>
            <person name="Kues U."/>
            <person name="Blanchette R.A."/>
            <person name="Grigoriev I.V."/>
            <person name="Minto R.E."/>
            <person name="Hibbett D.S."/>
        </authorList>
    </citation>
    <scope>NUCLEOTIDE SEQUENCE [LARGE SCALE GENOMIC DNA]</scope>
    <source>
        <strain evidence="1 2">FP15055 ss-10</strain>
    </source>
</reference>